<dbReference type="Proteomes" id="UP000242188">
    <property type="component" value="Unassembled WGS sequence"/>
</dbReference>
<dbReference type="InterPro" id="IPR011992">
    <property type="entry name" value="EF-hand-dom_pair"/>
</dbReference>
<feature type="chain" id="PRO_5012758412" evidence="3">
    <location>
        <begin position="22"/>
        <end position="205"/>
    </location>
</feature>
<organism evidence="5 6">
    <name type="scientific">Mizuhopecten yessoensis</name>
    <name type="common">Japanese scallop</name>
    <name type="synonym">Patinopecten yessoensis</name>
    <dbReference type="NCBI Taxonomy" id="6573"/>
    <lineage>
        <taxon>Eukaryota</taxon>
        <taxon>Metazoa</taxon>
        <taxon>Spiralia</taxon>
        <taxon>Lophotrochozoa</taxon>
        <taxon>Mollusca</taxon>
        <taxon>Bivalvia</taxon>
        <taxon>Autobranchia</taxon>
        <taxon>Pteriomorphia</taxon>
        <taxon>Pectinida</taxon>
        <taxon>Pectinoidea</taxon>
        <taxon>Pectinidae</taxon>
        <taxon>Mizuhopecten</taxon>
    </lineage>
</organism>
<keyword evidence="6" id="KW-1185">Reference proteome</keyword>
<feature type="signal peptide" evidence="3">
    <location>
        <begin position="1"/>
        <end position="21"/>
    </location>
</feature>
<dbReference type="SMART" id="SM00054">
    <property type="entry name" value="EFh"/>
    <property type="match status" value="1"/>
</dbReference>
<dbReference type="InterPro" id="IPR002048">
    <property type="entry name" value="EF_hand_dom"/>
</dbReference>
<feature type="domain" description="EF-hand" evidence="4">
    <location>
        <begin position="136"/>
        <end position="171"/>
    </location>
</feature>
<dbReference type="Gene3D" id="1.10.238.10">
    <property type="entry name" value="EF-hand"/>
    <property type="match status" value="2"/>
</dbReference>
<name>A0A210PRU2_MIZYE</name>
<dbReference type="Pfam" id="PF13202">
    <property type="entry name" value="EF-hand_5"/>
    <property type="match status" value="1"/>
</dbReference>
<keyword evidence="3" id="KW-0732">Signal</keyword>
<evidence type="ECO:0000256" key="1">
    <source>
        <dbReference type="ARBA" id="ARBA00022737"/>
    </source>
</evidence>
<evidence type="ECO:0000256" key="3">
    <source>
        <dbReference type="SAM" id="SignalP"/>
    </source>
</evidence>
<evidence type="ECO:0000313" key="5">
    <source>
        <dbReference type="EMBL" id="OWF39227.1"/>
    </source>
</evidence>
<sequence>MQTWIYWTFVVTLVILQQTMATTLTNLFNKSVLKGLEKIRKRQQHGPEPAAAFPSVNQICFGLDQLEAYKDQFATFIDHNNDGRASFEEIKHYLQKYNNKVTDDQVRSFLLRRDTNGDGEVDFIPDYLTEMATPNYSATTAREWFNLEDADQDGYVTKDELIAIARNIGMSPEKAEETANGYYMGADVNGDRQLDWKEYSSLFTE</sequence>
<dbReference type="EMBL" id="NEDP02005537">
    <property type="protein sequence ID" value="OWF39227.1"/>
    <property type="molecule type" value="Genomic_DNA"/>
</dbReference>
<evidence type="ECO:0000256" key="2">
    <source>
        <dbReference type="ARBA" id="ARBA00022837"/>
    </source>
</evidence>
<dbReference type="PANTHER" id="PTHR23050">
    <property type="entry name" value="CALCIUM BINDING PROTEIN"/>
    <property type="match status" value="1"/>
</dbReference>
<comment type="caution">
    <text evidence="5">The sequence shown here is derived from an EMBL/GenBank/DDBJ whole genome shotgun (WGS) entry which is preliminary data.</text>
</comment>
<dbReference type="GO" id="GO:0005509">
    <property type="term" value="F:calcium ion binding"/>
    <property type="evidence" value="ECO:0007669"/>
    <property type="project" value="InterPro"/>
</dbReference>
<dbReference type="InterPro" id="IPR050145">
    <property type="entry name" value="Centrin_CML-like"/>
</dbReference>
<proteinExistence type="predicted"/>
<dbReference type="AlphaFoldDB" id="A0A210PRU2"/>
<accession>A0A210PRU2</accession>
<dbReference type="OrthoDB" id="26525at2759"/>
<dbReference type="SUPFAM" id="SSF47473">
    <property type="entry name" value="EF-hand"/>
    <property type="match status" value="1"/>
</dbReference>
<reference evidence="5 6" key="1">
    <citation type="journal article" date="2017" name="Nat. Ecol. Evol.">
        <title>Scallop genome provides insights into evolution of bilaterian karyotype and development.</title>
        <authorList>
            <person name="Wang S."/>
            <person name="Zhang J."/>
            <person name="Jiao W."/>
            <person name="Li J."/>
            <person name="Xun X."/>
            <person name="Sun Y."/>
            <person name="Guo X."/>
            <person name="Huan P."/>
            <person name="Dong B."/>
            <person name="Zhang L."/>
            <person name="Hu X."/>
            <person name="Sun X."/>
            <person name="Wang J."/>
            <person name="Zhao C."/>
            <person name="Wang Y."/>
            <person name="Wang D."/>
            <person name="Huang X."/>
            <person name="Wang R."/>
            <person name="Lv J."/>
            <person name="Li Y."/>
            <person name="Zhang Z."/>
            <person name="Liu B."/>
            <person name="Lu W."/>
            <person name="Hui Y."/>
            <person name="Liang J."/>
            <person name="Zhou Z."/>
            <person name="Hou R."/>
            <person name="Li X."/>
            <person name="Liu Y."/>
            <person name="Li H."/>
            <person name="Ning X."/>
            <person name="Lin Y."/>
            <person name="Zhao L."/>
            <person name="Xing Q."/>
            <person name="Dou J."/>
            <person name="Li Y."/>
            <person name="Mao J."/>
            <person name="Guo H."/>
            <person name="Dou H."/>
            <person name="Li T."/>
            <person name="Mu C."/>
            <person name="Jiang W."/>
            <person name="Fu Q."/>
            <person name="Fu X."/>
            <person name="Miao Y."/>
            <person name="Liu J."/>
            <person name="Yu Q."/>
            <person name="Li R."/>
            <person name="Liao H."/>
            <person name="Li X."/>
            <person name="Kong Y."/>
            <person name="Jiang Z."/>
            <person name="Chourrout D."/>
            <person name="Li R."/>
            <person name="Bao Z."/>
        </authorList>
    </citation>
    <scope>NUCLEOTIDE SEQUENCE [LARGE SCALE GENOMIC DNA]</scope>
    <source>
        <strain evidence="5 6">PY_sf001</strain>
    </source>
</reference>
<evidence type="ECO:0000259" key="4">
    <source>
        <dbReference type="PROSITE" id="PS50222"/>
    </source>
</evidence>
<gene>
    <name evidence="5" type="ORF">KP79_PYT20314</name>
</gene>
<evidence type="ECO:0000313" key="6">
    <source>
        <dbReference type="Proteomes" id="UP000242188"/>
    </source>
</evidence>
<dbReference type="STRING" id="6573.A0A210PRU2"/>
<keyword evidence="2" id="KW-0106">Calcium</keyword>
<dbReference type="InterPro" id="IPR018247">
    <property type="entry name" value="EF_Hand_1_Ca_BS"/>
</dbReference>
<keyword evidence="1" id="KW-0677">Repeat</keyword>
<dbReference type="PROSITE" id="PS00018">
    <property type="entry name" value="EF_HAND_1"/>
    <property type="match status" value="2"/>
</dbReference>
<dbReference type="PROSITE" id="PS50222">
    <property type="entry name" value="EF_HAND_2"/>
    <property type="match status" value="1"/>
</dbReference>
<protein>
    <submittedName>
        <fullName evidence="5">Calmodulin</fullName>
    </submittedName>
</protein>